<sequence>MLLPPACGENPGPPASPGAIRARNRTITEQFLAFDAQNPHVYRELERMTARRLAAGATRIGLENLFEDLRRHLPYGVAGLNNNFTALYARRLITAHPEWATAFELRRRAA</sequence>
<evidence type="ECO:0000313" key="3">
    <source>
        <dbReference type="Proteomes" id="UP000829494"/>
    </source>
</evidence>
<dbReference type="GeneID" id="66859783"/>
<feature type="region of interest" description="Disordered" evidence="1">
    <location>
        <begin position="1"/>
        <end position="20"/>
    </location>
</feature>
<name>A0ABY3YTN2_STRRM</name>
<organism evidence="2 3">
    <name type="scientific">Streptomyces rimosus subsp. rimosus</name>
    <dbReference type="NCBI Taxonomy" id="132474"/>
    <lineage>
        <taxon>Bacteria</taxon>
        <taxon>Bacillati</taxon>
        <taxon>Actinomycetota</taxon>
        <taxon>Actinomycetes</taxon>
        <taxon>Kitasatosporales</taxon>
        <taxon>Streptomycetaceae</taxon>
        <taxon>Streptomyces</taxon>
    </lineage>
</organism>
<dbReference type="Proteomes" id="UP000829494">
    <property type="component" value="Chromosome"/>
</dbReference>
<dbReference type="EMBL" id="CP094298">
    <property type="protein sequence ID" value="UNZ01142.1"/>
    <property type="molecule type" value="Genomic_DNA"/>
</dbReference>
<reference evidence="2 3" key="1">
    <citation type="submission" date="2022-03" db="EMBL/GenBank/DDBJ databases">
        <title>Complete genome of Streptomyces rimosus ssp. rimosus R7 (=ATCC 10970).</title>
        <authorList>
            <person name="Beganovic S."/>
            <person name="Ruckert C."/>
            <person name="Busche T."/>
            <person name="Kalinowski J."/>
            <person name="Wittmann C."/>
        </authorList>
    </citation>
    <scope>NUCLEOTIDE SEQUENCE [LARGE SCALE GENOMIC DNA]</scope>
    <source>
        <strain evidence="2 3">R7</strain>
    </source>
</reference>
<protein>
    <submittedName>
        <fullName evidence="2">Uncharacterized protein</fullName>
    </submittedName>
</protein>
<evidence type="ECO:0000313" key="2">
    <source>
        <dbReference type="EMBL" id="UNZ01142.1"/>
    </source>
</evidence>
<gene>
    <name evidence="2" type="ORF">SRIMR7_03215</name>
</gene>
<accession>A0ABY3YTN2</accession>
<keyword evidence="3" id="KW-1185">Reference proteome</keyword>
<proteinExistence type="predicted"/>
<dbReference type="RefSeq" id="WP_086026173.1">
    <property type="nucleotide sequence ID" value="NZ_CP043497.1"/>
</dbReference>
<evidence type="ECO:0000256" key="1">
    <source>
        <dbReference type="SAM" id="MobiDB-lite"/>
    </source>
</evidence>